<dbReference type="EMBL" id="JBCLVG010000001">
    <property type="protein sequence ID" value="MEN1945010.1"/>
    <property type="molecule type" value="Genomic_DNA"/>
</dbReference>
<dbReference type="Proteomes" id="UP001425155">
    <property type="component" value="Unassembled WGS sequence"/>
</dbReference>
<evidence type="ECO:0000256" key="1">
    <source>
        <dbReference type="SAM" id="MobiDB-lite"/>
    </source>
</evidence>
<evidence type="ECO:0000313" key="2">
    <source>
        <dbReference type="EMBL" id="MEN1945010.1"/>
    </source>
</evidence>
<feature type="region of interest" description="Disordered" evidence="1">
    <location>
        <begin position="198"/>
        <end position="219"/>
    </location>
</feature>
<reference evidence="2 3" key="1">
    <citation type="submission" date="2024-03" db="EMBL/GenBank/DDBJ databases">
        <title>YIM 134122 draft genome.</title>
        <authorList>
            <person name="Zuo S."/>
            <person name="Xiong L."/>
        </authorList>
    </citation>
    <scope>NUCLEOTIDE SEQUENCE [LARGE SCALE GENOMIC DNA]</scope>
    <source>
        <strain evidence="2 3">YIM 134122</strain>
    </source>
</reference>
<dbReference type="RefSeq" id="WP_342110728.1">
    <property type="nucleotide sequence ID" value="NZ_JBCAUN010000001.1"/>
</dbReference>
<evidence type="ECO:0000313" key="3">
    <source>
        <dbReference type="Proteomes" id="UP001425155"/>
    </source>
</evidence>
<name>A0ABU9W011_9MICO</name>
<sequence length="219" mass="24526">MDDRGAQMAETLRRIELDLPEVAPALWRNLRGPIDEERLASVRAAISPMPLPVELEVLLRSHDGQPAHGEWWPTLDCGPLVGSDRLVELVTWFRTETEPWQWSKAWIPMTQQQWCQAVIDAVPERSGTIIDASWPDLPRAIAPSLADAVGEAVDLGRAGLLPTSSEDRARRADRAAFLDDLWHTAWASNVLRRRSEIDPGTWPGSWGGPHPMDGPERRL</sequence>
<organism evidence="2 3">
    <name type="scientific">Leifsonia stereocauli</name>
    <dbReference type="NCBI Taxonomy" id="3134136"/>
    <lineage>
        <taxon>Bacteria</taxon>
        <taxon>Bacillati</taxon>
        <taxon>Actinomycetota</taxon>
        <taxon>Actinomycetes</taxon>
        <taxon>Micrococcales</taxon>
        <taxon>Microbacteriaceae</taxon>
        <taxon>Leifsonia</taxon>
    </lineage>
</organism>
<gene>
    <name evidence="2" type="ORF">WJX64_00465</name>
</gene>
<protein>
    <submittedName>
        <fullName evidence="2">Uncharacterized protein</fullName>
    </submittedName>
</protein>
<accession>A0ABU9W011</accession>
<keyword evidence="3" id="KW-1185">Reference proteome</keyword>
<proteinExistence type="predicted"/>
<comment type="caution">
    <text evidence="2">The sequence shown here is derived from an EMBL/GenBank/DDBJ whole genome shotgun (WGS) entry which is preliminary data.</text>
</comment>